<keyword evidence="2" id="KW-1185">Reference proteome</keyword>
<reference evidence="2" key="1">
    <citation type="submission" date="2013-05" db="EMBL/GenBank/DDBJ databases">
        <title>The Genome sequence of Mucor circinelloides f. circinelloides 1006PhL.</title>
        <authorList>
            <consortium name="The Broad Institute Genomics Platform"/>
            <person name="Cuomo C."/>
            <person name="Earl A."/>
            <person name="Findley K."/>
            <person name="Lee S.C."/>
            <person name="Walker B."/>
            <person name="Young S."/>
            <person name="Zeng Q."/>
            <person name="Gargeya S."/>
            <person name="Fitzgerald M."/>
            <person name="Haas B."/>
            <person name="Abouelleil A."/>
            <person name="Allen A.W."/>
            <person name="Alvarado L."/>
            <person name="Arachchi H.M."/>
            <person name="Berlin A.M."/>
            <person name="Chapman S.B."/>
            <person name="Gainer-Dewar J."/>
            <person name="Goldberg J."/>
            <person name="Griggs A."/>
            <person name="Gujja S."/>
            <person name="Hansen M."/>
            <person name="Howarth C."/>
            <person name="Imamovic A."/>
            <person name="Ireland A."/>
            <person name="Larimer J."/>
            <person name="McCowan C."/>
            <person name="Murphy C."/>
            <person name="Pearson M."/>
            <person name="Poon T.W."/>
            <person name="Priest M."/>
            <person name="Roberts A."/>
            <person name="Saif S."/>
            <person name="Shea T."/>
            <person name="Sisk P."/>
            <person name="Sykes S."/>
            <person name="Wortman J."/>
            <person name="Nusbaum C."/>
            <person name="Birren B."/>
        </authorList>
    </citation>
    <scope>NUCLEOTIDE SEQUENCE [LARGE SCALE GENOMIC DNA]</scope>
    <source>
        <strain evidence="2">1006PhL</strain>
    </source>
</reference>
<proteinExistence type="predicted"/>
<dbReference type="InParanoid" id="S2JLN9"/>
<dbReference type="EMBL" id="KE123935">
    <property type="protein sequence ID" value="EPB89382.1"/>
    <property type="molecule type" value="Genomic_DNA"/>
</dbReference>
<gene>
    <name evidence="1" type="ORF">HMPREF1544_03751</name>
</gene>
<organism evidence="1 2">
    <name type="scientific">Mucor circinelloides f. circinelloides (strain 1006PhL)</name>
    <name type="common">Mucormycosis agent</name>
    <name type="synonym">Calyptromyces circinelloides</name>
    <dbReference type="NCBI Taxonomy" id="1220926"/>
    <lineage>
        <taxon>Eukaryota</taxon>
        <taxon>Fungi</taxon>
        <taxon>Fungi incertae sedis</taxon>
        <taxon>Mucoromycota</taxon>
        <taxon>Mucoromycotina</taxon>
        <taxon>Mucoromycetes</taxon>
        <taxon>Mucorales</taxon>
        <taxon>Mucorineae</taxon>
        <taxon>Mucoraceae</taxon>
        <taxon>Mucor</taxon>
    </lineage>
</organism>
<dbReference type="OrthoDB" id="2280514at2759"/>
<sequence>MASSAKKANGTLKGPISSYTLSKKSWTEAITGGSPRNSSSVMSEASTLQTYRPSLDHFAGKVTRPYLTGTVPHSIIIDITNILDQKKAFIVDLATFCEGNTHLWDVSEQIGKENSPLFAEISVSLSMYNKFLQNPTLKLKILKNNLK</sequence>
<protein>
    <submittedName>
        <fullName evidence="1">Uncharacterized protein</fullName>
    </submittedName>
</protein>
<dbReference type="Proteomes" id="UP000014254">
    <property type="component" value="Unassembled WGS sequence"/>
</dbReference>
<dbReference type="VEuPathDB" id="FungiDB:HMPREF1544_03751"/>
<dbReference type="AlphaFoldDB" id="S2JLN9"/>
<dbReference type="OMA" id="PHSIIID"/>
<evidence type="ECO:0000313" key="2">
    <source>
        <dbReference type="Proteomes" id="UP000014254"/>
    </source>
</evidence>
<evidence type="ECO:0000313" key="1">
    <source>
        <dbReference type="EMBL" id="EPB89382.1"/>
    </source>
</evidence>
<name>S2JLN9_MUCC1</name>
<accession>S2JLN9</accession>
<dbReference type="STRING" id="1220926.S2JLN9"/>